<protein>
    <submittedName>
        <fullName evidence="1">Uncharacterized protein</fullName>
    </submittedName>
</protein>
<gene>
    <name evidence="1" type="ORF">S01H1_84864</name>
</gene>
<organism evidence="1">
    <name type="scientific">marine sediment metagenome</name>
    <dbReference type="NCBI Taxonomy" id="412755"/>
    <lineage>
        <taxon>unclassified sequences</taxon>
        <taxon>metagenomes</taxon>
        <taxon>ecological metagenomes</taxon>
    </lineage>
</organism>
<accession>X0XPN5</accession>
<name>X0XPN5_9ZZZZ</name>
<sequence>MIKVSIDRQAMQSVMSGVADQIKSKIDLNRVKKICKKLYGIETIEGVEHKDADIVAIENQVGCKLDLEVRFSMS</sequence>
<feature type="non-terminal residue" evidence="1">
    <location>
        <position position="74"/>
    </location>
</feature>
<dbReference type="AlphaFoldDB" id="X0XPN5"/>
<comment type="caution">
    <text evidence="1">The sequence shown here is derived from an EMBL/GenBank/DDBJ whole genome shotgun (WGS) entry which is preliminary data.</text>
</comment>
<proteinExistence type="predicted"/>
<evidence type="ECO:0000313" key="1">
    <source>
        <dbReference type="EMBL" id="GAG45165.1"/>
    </source>
</evidence>
<reference evidence="1" key="1">
    <citation type="journal article" date="2014" name="Front. Microbiol.">
        <title>High frequency of phylogenetically diverse reductive dehalogenase-homologous genes in deep subseafloor sedimentary metagenomes.</title>
        <authorList>
            <person name="Kawai M."/>
            <person name="Futagami T."/>
            <person name="Toyoda A."/>
            <person name="Takaki Y."/>
            <person name="Nishi S."/>
            <person name="Hori S."/>
            <person name="Arai W."/>
            <person name="Tsubouchi T."/>
            <person name="Morono Y."/>
            <person name="Uchiyama I."/>
            <person name="Ito T."/>
            <person name="Fujiyama A."/>
            <person name="Inagaki F."/>
            <person name="Takami H."/>
        </authorList>
    </citation>
    <scope>NUCLEOTIDE SEQUENCE</scope>
    <source>
        <strain evidence="1">Expedition CK06-06</strain>
    </source>
</reference>
<dbReference type="EMBL" id="BARS01058068">
    <property type="protein sequence ID" value="GAG45165.1"/>
    <property type="molecule type" value="Genomic_DNA"/>
</dbReference>